<dbReference type="EMBL" id="FOPC01000009">
    <property type="protein sequence ID" value="SFG85876.1"/>
    <property type="molecule type" value="Genomic_DNA"/>
</dbReference>
<evidence type="ECO:0000313" key="3">
    <source>
        <dbReference type="Proteomes" id="UP000199642"/>
    </source>
</evidence>
<dbReference type="InterPro" id="IPR045921">
    <property type="entry name" value="DUF6340"/>
</dbReference>
<organism evidence="2 3">
    <name type="scientific">Algoriphagus hitonicola</name>
    <dbReference type="NCBI Taxonomy" id="435880"/>
    <lineage>
        <taxon>Bacteria</taxon>
        <taxon>Pseudomonadati</taxon>
        <taxon>Bacteroidota</taxon>
        <taxon>Cytophagia</taxon>
        <taxon>Cytophagales</taxon>
        <taxon>Cyclobacteriaceae</taxon>
        <taxon>Algoriphagus</taxon>
    </lineage>
</organism>
<dbReference type="Pfam" id="PF19867">
    <property type="entry name" value="DUF6340"/>
    <property type="match status" value="1"/>
</dbReference>
<keyword evidence="1" id="KW-0175">Coiled coil</keyword>
<protein>
    <submittedName>
        <fullName evidence="2">Uncharacterized protein</fullName>
    </submittedName>
</protein>
<sequence>MKTPFKKILGLILGTGLMLQFSSCSKTVTMTRLVPAAVSVSPEIQKIVIVDRTKPQNEVVSVIEGLITGELPFEVRNSIEATLSSLQQTLNTSPRFEVVRANQRLTGGMFGQIFPNPLDWYTVERLCEEYQADAVLVLENFSADFVTTDQEKLIKKTVGEGNNERTVEVKGIYLEGVADVSAGFRLYDPFQKSIIDQQRFQKTNTWSAEAETKTQALALLIAKADATRIVGELAGAGYATKIAPMYVDINRGFYPKSKTHPAVAEGARLAEVDQWEQAIQTWESALPNADEKTGGMLLFNIAVGYEVLGSLDLAKEWAGRAYTEYGLKKARNYVRTLDQEIQNANLLNQQIQSN</sequence>
<evidence type="ECO:0000256" key="1">
    <source>
        <dbReference type="SAM" id="Coils"/>
    </source>
</evidence>
<accession>A0A1I2VEM1</accession>
<dbReference type="STRING" id="435880.SAMN04487988_10982"/>
<keyword evidence="3" id="KW-1185">Reference proteome</keyword>
<proteinExistence type="predicted"/>
<name>A0A1I2VEM1_9BACT</name>
<dbReference type="Proteomes" id="UP000199642">
    <property type="component" value="Unassembled WGS sequence"/>
</dbReference>
<dbReference type="AlphaFoldDB" id="A0A1I2VEM1"/>
<dbReference type="RefSeq" id="WP_245753034.1">
    <property type="nucleotide sequence ID" value="NZ_FOPC01000009.1"/>
</dbReference>
<reference evidence="3" key="1">
    <citation type="submission" date="2016-10" db="EMBL/GenBank/DDBJ databases">
        <authorList>
            <person name="Varghese N."/>
            <person name="Submissions S."/>
        </authorList>
    </citation>
    <scope>NUCLEOTIDE SEQUENCE [LARGE SCALE GENOMIC DNA]</scope>
    <source>
        <strain evidence="3">DSM 19315</strain>
    </source>
</reference>
<gene>
    <name evidence="2" type="ORF">SAMN04487988_10982</name>
</gene>
<evidence type="ECO:0000313" key="2">
    <source>
        <dbReference type="EMBL" id="SFG85876.1"/>
    </source>
</evidence>
<feature type="coiled-coil region" evidence="1">
    <location>
        <begin position="327"/>
        <end position="354"/>
    </location>
</feature>